<organism evidence="1 2">
    <name type="scientific">Tritonibacter litoralis</name>
    <dbReference type="NCBI Taxonomy" id="2662264"/>
    <lineage>
        <taxon>Bacteria</taxon>
        <taxon>Pseudomonadati</taxon>
        <taxon>Pseudomonadota</taxon>
        <taxon>Alphaproteobacteria</taxon>
        <taxon>Rhodobacterales</taxon>
        <taxon>Paracoccaceae</taxon>
        <taxon>Tritonibacter</taxon>
    </lineage>
</organism>
<evidence type="ECO:0000313" key="1">
    <source>
        <dbReference type="EMBL" id="MQQ09322.1"/>
    </source>
</evidence>
<accession>A0A843YJ90</accession>
<proteinExistence type="predicted"/>
<dbReference type="Proteomes" id="UP000444174">
    <property type="component" value="Unassembled WGS sequence"/>
</dbReference>
<dbReference type="AlphaFoldDB" id="A0A843YJ90"/>
<dbReference type="RefSeq" id="WP_214644958.1">
    <property type="nucleotide sequence ID" value="NZ_WIBF01000007.1"/>
</dbReference>
<keyword evidence="2" id="KW-1185">Reference proteome</keyword>
<protein>
    <submittedName>
        <fullName evidence="1">Uncharacterized protein</fullName>
    </submittedName>
</protein>
<gene>
    <name evidence="1" type="ORF">GFB49_12715</name>
</gene>
<comment type="caution">
    <text evidence="1">The sequence shown here is derived from an EMBL/GenBank/DDBJ whole genome shotgun (WGS) entry which is preliminary data.</text>
</comment>
<evidence type="ECO:0000313" key="2">
    <source>
        <dbReference type="Proteomes" id="UP000444174"/>
    </source>
</evidence>
<dbReference type="EMBL" id="WIBF01000007">
    <property type="protein sequence ID" value="MQQ09322.1"/>
    <property type="molecule type" value="Genomic_DNA"/>
</dbReference>
<name>A0A843YJ90_9RHOB</name>
<sequence>MEEELAPIGVLEIAPAGYLEFLVFKPLRDATPAVLDVYVDQTCEVYRDQPVAELVQFLQTPDGQALLDAAHDPERATALIDTLYLRPSPYEASWDELLGFFGDSVEIEDALSARIDATIAQITDQTLWEDKIAEMFERRDIVSFKSEKHRELAVRLSRQQLT</sequence>
<reference evidence="1 2" key="1">
    <citation type="submission" date="2019-10" db="EMBL/GenBank/DDBJ databases">
        <title>Epibacterium sp. nov., isolated from seawater.</title>
        <authorList>
            <person name="Zhang X."/>
            <person name="Li N."/>
        </authorList>
    </citation>
    <scope>NUCLEOTIDE SEQUENCE [LARGE SCALE GENOMIC DNA]</scope>
    <source>
        <strain evidence="1 2">SM1979</strain>
    </source>
</reference>